<dbReference type="Gene3D" id="3.80.10.10">
    <property type="entry name" value="Ribonuclease Inhibitor"/>
    <property type="match status" value="8"/>
</dbReference>
<name>A0A1H4F1H4_XYLRU</name>
<dbReference type="InterPro" id="IPR032675">
    <property type="entry name" value="LRR_dom_sf"/>
</dbReference>
<protein>
    <submittedName>
        <fullName evidence="1">Leucine rich repeat-containing protein</fullName>
    </submittedName>
</protein>
<proteinExistence type="predicted"/>
<evidence type="ECO:0000313" key="2">
    <source>
        <dbReference type="Proteomes" id="UP000182257"/>
    </source>
</evidence>
<dbReference type="SUPFAM" id="SSF52058">
    <property type="entry name" value="L domain-like"/>
    <property type="match status" value="2"/>
</dbReference>
<dbReference type="Gene3D" id="3.40.50.12480">
    <property type="match status" value="5"/>
</dbReference>
<dbReference type="PANTHER" id="PTHR45661:SF3">
    <property type="entry name" value="IG-LIKE DOMAIN-CONTAINING PROTEIN"/>
    <property type="match status" value="1"/>
</dbReference>
<dbReference type="Proteomes" id="UP000182257">
    <property type="component" value="Unassembled WGS sequence"/>
</dbReference>
<dbReference type="InterPro" id="IPR026906">
    <property type="entry name" value="LRR_5"/>
</dbReference>
<dbReference type="Pfam" id="PF13306">
    <property type="entry name" value="LRR_5"/>
    <property type="match status" value="12"/>
</dbReference>
<dbReference type="EMBL" id="FNRF01000007">
    <property type="protein sequence ID" value="SEA90688.1"/>
    <property type="molecule type" value="Genomic_DNA"/>
</dbReference>
<feature type="non-terminal residue" evidence="1">
    <location>
        <position position="1"/>
    </location>
</feature>
<evidence type="ECO:0000313" key="1">
    <source>
        <dbReference type="EMBL" id="SEA90688.1"/>
    </source>
</evidence>
<dbReference type="OrthoDB" id="1055919at2"/>
<organism evidence="1 2">
    <name type="scientific">Xylanibacter ruminicola</name>
    <name type="common">Prevotella ruminicola</name>
    <dbReference type="NCBI Taxonomy" id="839"/>
    <lineage>
        <taxon>Bacteria</taxon>
        <taxon>Pseudomonadati</taxon>
        <taxon>Bacteroidota</taxon>
        <taxon>Bacteroidia</taxon>
        <taxon>Bacteroidales</taxon>
        <taxon>Prevotellaceae</taxon>
        <taxon>Xylanibacter</taxon>
    </lineage>
</organism>
<dbReference type="InterPro" id="IPR053139">
    <property type="entry name" value="Surface_bspA-like"/>
</dbReference>
<gene>
    <name evidence="1" type="ORF">SAMN05216462_3035</name>
</gene>
<accession>A0A1H4F1H4</accession>
<sequence>CKNLVDVQLPSSLETISDNAFSGCSSLKTIDLSSLKSIGVNAFSGTKITELRLDSVESIGAGAFQNISSLKKVWLPSKLTSVGENAFAGCNALTHVSSSIASPSSVISADVFSVSGDNTSNICTLFVPYASKANYGSDWNKKFTNIIGGDYVDDLTKDGMMYSCYTYKNEGGDTVKSALLTKSSTSSSLVSVPDTVTLIKMVSEGVEDSTYYGVTGIGKYAFLNRTNITKLELPSTLRSIGSQAFGGCTGITEIVSDIAGSDLQAIAEDAFDTNTYSVAKVFIPDNDNNAYTTLSGWEKFGSNYEIGKWLETEMADANCLRYRYHTAQKIATVIEIVYSSNNPTKLTIPSTFKLHETDEDSCTVTKIALTSDTYFDRAHVDSILIGDSIMTIADGTFKNCSNLSLLKLPSKLETIGANAFQNCEKLQMIRLPEALKSVGSKAFNGCKLTRVCTETTISINKDVFSQYSAILFVPTGTSVKGVTGWGDFARVYEGYYMGETTPNDDKTYMYLQQKSGERTAVLIASNTSDPIPNYITFDNAQYKVTIIGESVFGGKGFNLEDWRELPESIEKIEKNAFKNSGLKEFKLPSNLTTIGDGAFSANRNLRVITLSDKLKTIGDDAFNGCGSLKQIALPQTLTSIGARAFADNTNLENLVLPNGVEDINEKAFQNCKALKQLELPASLNTIGDLIFDGCSNLTTVISKVDDEVVKSSTQSVAQAILYVPESSEIESYSGWTFLHKVKGDRKLGKDQGLYYAYSSGDKKAILIDVDAEQIGAEQIGVGISIPSTVTIDENKCDVVAIERDVFADKAFIKSVNIGENVTTIGANAFKGCTNLRKLELPSTLMSIGENAFDGCDNIAEVVSHIIDNAYIKDDALSLPKATLYVPDETQILYEQAGWEYAQIYAGERVEKVWKGMRFACMTEAQEAILVDATDKNTLANDWADGEIVIPDSIPMGDDNALTYYHVVAIASKAFSGNTGVKLVELPATLTSIDPTAFEGCKNLTEVVSKIDSIEVINGIKLSLPNAILYVSDRAKYLDTEWKFAQILVGQRVKEEQDGLSYICATGDKTAVLIRGIADQLGSNITIPGTIIIKVGEGDDADDLECKVIAIAANAFQGCTSLNQIWLPATLESIGEKAFYGCNDISYICSTGGSPLPINKNVFSSYTATLYVPFGALSSYEQNDVWKTFPVRREGFFEGATTQNGLAFDCLTVGEEDKAAILTKAENETIIEIPATVQPEGTNTAYQVRTICQNAFRNSKKLEKIILPETLRTIEDNAFDQCSKLAVITSKVEKENLFAFNKNVFPDAIYNTAAVYVPNDEDGSTEAKYKETDGWKEFKNWARGEKKTGTVGSMTYEYLKGVGTATLIGTTVDKEVVTVDGTVEFEGESYKVTAISESVFKNTPNKGKMTQLKIAKNISTIGAYAFQGCSNLKTVWLPSTLTTIGEKAFDGCKAITRVSSSIENPAENEADYFPNDATLYVPKGAKEKYNVSGWNNVSYVAEGEFVDVCVDNGNTYDCLKIDGKNKAILRKYAASSNDVVIPSSVKLGEDYTIAIIGKSAFANKNTITSLVIPAGVENIDADVFSACNQLKWIESKIVTPIDISGKNVFANNTATLFIPSSNVDAYRSKGWNFLNIFVGEKKETTIDGWTYAYSTGDKKAVLTKVGNVNKNVTIKATFKIGKDEYSVTSIAEAVFKGKTNIEALTLSKNIQNIGANAFDGCNNLISITCEGSTPPSVGANAFPSYSVTVNVPNDAVTAYKNHDYWKQFGNNILGINTSVEDDPSGQYSTDENTHEAKIWDGSNEKGDAVIEEVVTINGSDYRVTAIGDEAYAGNIDLTSIVIPSSINSIGASAFAGCTNLKSITVNIVTPIALPTAAGVRGMTRAGGSSVFEGVNKETCILYVPAGSVDAYKQAAGWNEFKKIYAIGTTAINGVVVSDGRPFDVYNLQGRKVKANTTTFNGLPSGVYIVNGKKVIVK</sequence>
<dbReference type="PANTHER" id="PTHR45661">
    <property type="entry name" value="SURFACE ANTIGEN"/>
    <property type="match status" value="1"/>
</dbReference>
<reference evidence="1 2" key="1">
    <citation type="submission" date="2016-10" db="EMBL/GenBank/DDBJ databases">
        <authorList>
            <person name="de Groot N.N."/>
        </authorList>
    </citation>
    <scope>NUCLEOTIDE SEQUENCE [LARGE SCALE GENOMIC DNA]</scope>
    <source>
        <strain evidence="1 2">D31d</strain>
    </source>
</reference>